<dbReference type="EMBL" id="BNAJ01000023">
    <property type="protein sequence ID" value="GHF65231.1"/>
    <property type="molecule type" value="Genomic_DNA"/>
</dbReference>
<evidence type="ECO:0000313" key="4">
    <source>
        <dbReference type="Proteomes" id="UP000539473"/>
    </source>
</evidence>
<evidence type="ECO:0000313" key="2">
    <source>
        <dbReference type="EMBL" id="GHF65231.1"/>
    </source>
</evidence>
<name>A0A7W8NRP5_9DEIO</name>
<keyword evidence="5" id="KW-1185">Reference proteome</keyword>
<organism evidence="3 4">
    <name type="scientific">Deinococcus metalli</name>
    <dbReference type="NCBI Taxonomy" id="1141878"/>
    <lineage>
        <taxon>Bacteria</taxon>
        <taxon>Thermotogati</taxon>
        <taxon>Deinococcota</taxon>
        <taxon>Deinococci</taxon>
        <taxon>Deinococcales</taxon>
        <taxon>Deinococcaceae</taxon>
        <taxon>Deinococcus</taxon>
    </lineage>
</organism>
<dbReference type="RefSeq" id="WP_184116302.1">
    <property type="nucleotide sequence ID" value="NZ_BNAJ01000023.1"/>
</dbReference>
<reference evidence="2" key="1">
    <citation type="journal article" date="2014" name="Int. J. Syst. Evol. Microbiol.">
        <title>Complete genome of a new Firmicutes species belonging to the dominant human colonic microbiota ('Ruminococcus bicirculans') reveals two chromosomes and a selective capacity to utilize plant glucans.</title>
        <authorList>
            <consortium name="NISC Comparative Sequencing Program"/>
            <person name="Wegmann U."/>
            <person name="Louis P."/>
            <person name="Goesmann A."/>
            <person name="Henrissat B."/>
            <person name="Duncan S.H."/>
            <person name="Flint H.J."/>
        </authorList>
    </citation>
    <scope>NUCLEOTIDE SEQUENCE</scope>
    <source>
        <strain evidence="2">CGMCC 1.18437</strain>
    </source>
</reference>
<dbReference type="Proteomes" id="UP000539473">
    <property type="component" value="Unassembled WGS sequence"/>
</dbReference>
<dbReference type="AlphaFoldDB" id="A0A7W8NRP5"/>
<evidence type="ECO:0000313" key="3">
    <source>
        <dbReference type="EMBL" id="MBB5379191.1"/>
    </source>
</evidence>
<sequence>MTKKAGNRFNFLDEVAGEPATDQGSTPPAAPAAAPPVEPRTAESGPYLFRQHPRGEPQAPLGNRIALPAKHVLEDYVRGLKRAGYPATEARVLEGLLLLLQDDPEVRARLATYLTGRPD</sequence>
<reference evidence="3 4" key="3">
    <citation type="submission" date="2020-08" db="EMBL/GenBank/DDBJ databases">
        <title>Genomic Encyclopedia of Type Strains, Phase IV (KMG-IV): sequencing the most valuable type-strain genomes for metagenomic binning, comparative biology and taxonomic classification.</title>
        <authorList>
            <person name="Goeker M."/>
        </authorList>
    </citation>
    <scope>NUCLEOTIDE SEQUENCE [LARGE SCALE GENOMIC DNA]</scope>
    <source>
        <strain evidence="3 4">DSM 27521</strain>
    </source>
</reference>
<dbReference type="Proteomes" id="UP000619376">
    <property type="component" value="Unassembled WGS sequence"/>
</dbReference>
<comment type="caution">
    <text evidence="3">The sequence shown here is derived from an EMBL/GenBank/DDBJ whole genome shotgun (WGS) entry which is preliminary data.</text>
</comment>
<reference evidence="2" key="4">
    <citation type="submission" date="2024-05" db="EMBL/GenBank/DDBJ databases">
        <authorList>
            <person name="Sun Q."/>
            <person name="Zhou Y."/>
        </authorList>
    </citation>
    <scope>NUCLEOTIDE SEQUENCE</scope>
    <source>
        <strain evidence="2">CGMCC 1.18437</strain>
    </source>
</reference>
<feature type="compositionally biased region" description="Pro residues" evidence="1">
    <location>
        <begin position="28"/>
        <end position="38"/>
    </location>
</feature>
<dbReference type="EMBL" id="JACHFK010000023">
    <property type="protein sequence ID" value="MBB5379191.1"/>
    <property type="molecule type" value="Genomic_DNA"/>
</dbReference>
<evidence type="ECO:0000256" key="1">
    <source>
        <dbReference type="SAM" id="MobiDB-lite"/>
    </source>
</evidence>
<feature type="region of interest" description="Disordered" evidence="1">
    <location>
        <begin position="1"/>
        <end position="62"/>
    </location>
</feature>
<proteinExistence type="predicted"/>
<accession>A0A7W8NRP5</accession>
<gene>
    <name evidence="2" type="ORF">GCM10017781_46210</name>
    <name evidence="3" type="ORF">HNQ07_004706</name>
</gene>
<protein>
    <submittedName>
        <fullName evidence="3">Uncharacterized protein</fullName>
    </submittedName>
</protein>
<reference evidence="5" key="2">
    <citation type="journal article" date="2019" name="Int. J. Syst. Evol. Microbiol.">
        <title>The Global Catalogue of Microorganisms (GCM) 10K type strain sequencing project: providing services to taxonomists for standard genome sequencing and annotation.</title>
        <authorList>
            <consortium name="The Broad Institute Genomics Platform"/>
            <consortium name="The Broad Institute Genome Sequencing Center for Infectious Disease"/>
            <person name="Wu L."/>
            <person name="Ma J."/>
        </authorList>
    </citation>
    <scope>NUCLEOTIDE SEQUENCE [LARGE SCALE GENOMIC DNA]</scope>
    <source>
        <strain evidence="5">CGMCC 1.18437</strain>
    </source>
</reference>
<evidence type="ECO:0000313" key="5">
    <source>
        <dbReference type="Proteomes" id="UP000619376"/>
    </source>
</evidence>